<proteinExistence type="predicted"/>
<evidence type="ECO:0000313" key="1">
    <source>
        <dbReference type="EMBL" id="QDT71188.1"/>
    </source>
</evidence>
<dbReference type="RefSeq" id="WP_145430343.1">
    <property type="nucleotide sequence ID" value="NZ_CP036339.1"/>
</dbReference>
<evidence type="ECO:0000313" key="2">
    <source>
        <dbReference type="Proteomes" id="UP000317909"/>
    </source>
</evidence>
<gene>
    <name evidence="1" type="ORF">I41_03430</name>
</gene>
<dbReference type="Proteomes" id="UP000317909">
    <property type="component" value="Chromosome"/>
</dbReference>
<dbReference type="AlphaFoldDB" id="A0A517TS39"/>
<dbReference type="Gene3D" id="2.60.40.1190">
    <property type="match status" value="1"/>
</dbReference>
<organism evidence="1 2">
    <name type="scientific">Lacipirellula limnantheis</name>
    <dbReference type="NCBI Taxonomy" id="2528024"/>
    <lineage>
        <taxon>Bacteria</taxon>
        <taxon>Pseudomonadati</taxon>
        <taxon>Planctomycetota</taxon>
        <taxon>Planctomycetia</taxon>
        <taxon>Pirellulales</taxon>
        <taxon>Lacipirellulaceae</taxon>
        <taxon>Lacipirellula</taxon>
    </lineage>
</organism>
<dbReference type="EMBL" id="CP036339">
    <property type="protein sequence ID" value="QDT71188.1"/>
    <property type="molecule type" value="Genomic_DNA"/>
</dbReference>
<reference evidence="1 2" key="1">
    <citation type="submission" date="2019-02" db="EMBL/GenBank/DDBJ databases">
        <title>Deep-cultivation of Planctomycetes and their phenomic and genomic characterization uncovers novel biology.</title>
        <authorList>
            <person name="Wiegand S."/>
            <person name="Jogler M."/>
            <person name="Boedeker C."/>
            <person name="Pinto D."/>
            <person name="Vollmers J."/>
            <person name="Rivas-Marin E."/>
            <person name="Kohn T."/>
            <person name="Peeters S.H."/>
            <person name="Heuer A."/>
            <person name="Rast P."/>
            <person name="Oberbeckmann S."/>
            <person name="Bunk B."/>
            <person name="Jeske O."/>
            <person name="Meyerdierks A."/>
            <person name="Storesund J.E."/>
            <person name="Kallscheuer N."/>
            <person name="Luecker S."/>
            <person name="Lage O.M."/>
            <person name="Pohl T."/>
            <person name="Merkel B.J."/>
            <person name="Hornburger P."/>
            <person name="Mueller R.-W."/>
            <person name="Bruemmer F."/>
            <person name="Labrenz M."/>
            <person name="Spormann A.M."/>
            <person name="Op den Camp H."/>
            <person name="Overmann J."/>
            <person name="Amann R."/>
            <person name="Jetten M.S.M."/>
            <person name="Mascher T."/>
            <person name="Medema M.H."/>
            <person name="Devos D.P."/>
            <person name="Kaster A.-K."/>
            <person name="Ovreas L."/>
            <person name="Rohde M."/>
            <person name="Galperin M.Y."/>
            <person name="Jogler C."/>
        </authorList>
    </citation>
    <scope>NUCLEOTIDE SEQUENCE [LARGE SCALE GENOMIC DNA]</scope>
    <source>
        <strain evidence="1 2">I41</strain>
    </source>
</reference>
<name>A0A517TS39_9BACT</name>
<dbReference type="KEGG" id="llh:I41_03430"/>
<dbReference type="OrthoDB" id="261771at2"/>
<evidence type="ECO:0008006" key="3">
    <source>
        <dbReference type="Google" id="ProtNLM"/>
    </source>
</evidence>
<sequence>MSDIEPLDATLLPPRQFFRFSADVKRADGIESPKGFVLDESYALPTFGELDGRPSFADVRMAWSPRGLAWQATVDGKTQLPWCRDSRLEDSDGLQVWIDTRATLNVHRAGKFSHRFIYLPRGGGSAGDQPMAEQLLINRARENARPARARELTARAKTSGSGYTLWAFAPADALGGYDPSQQPRLGFTYAINDRERGQQTFSTGPEFPYEEDPSCWAELRLVE</sequence>
<dbReference type="CDD" id="cd00241">
    <property type="entry name" value="DOMON_like"/>
    <property type="match status" value="1"/>
</dbReference>
<dbReference type="SUPFAM" id="SSF49344">
    <property type="entry name" value="CBD9-like"/>
    <property type="match status" value="1"/>
</dbReference>
<keyword evidence="2" id="KW-1185">Reference proteome</keyword>
<protein>
    <recommendedName>
        <fullName evidence="3">Carbohydrate-binding domain-containing protein</fullName>
    </recommendedName>
</protein>
<accession>A0A517TS39</accession>